<evidence type="ECO:0000313" key="3">
    <source>
        <dbReference type="Proteomes" id="UP000038009"/>
    </source>
</evidence>
<dbReference type="VEuPathDB" id="TriTrypDB:Lsey_1097_0010"/>
<keyword evidence="3" id="KW-1185">Reference proteome</keyword>
<gene>
    <name evidence="2" type="ORF">ABL78_8576</name>
</gene>
<keyword evidence="1" id="KW-0472">Membrane</keyword>
<feature type="transmembrane region" description="Helical" evidence="1">
    <location>
        <begin position="64"/>
        <end position="88"/>
    </location>
</feature>
<feature type="transmembrane region" description="Helical" evidence="1">
    <location>
        <begin position="33"/>
        <end position="57"/>
    </location>
</feature>
<dbReference type="PANTHER" id="PTHR33297">
    <property type="entry name" value="AMASTIN-LIKE SURFACE PROTEIN-LIKE PROTEIN-RELATED"/>
    <property type="match status" value="1"/>
</dbReference>
<evidence type="ECO:0000256" key="1">
    <source>
        <dbReference type="SAM" id="Phobius"/>
    </source>
</evidence>
<protein>
    <submittedName>
        <fullName evidence="2">G-amastin</fullName>
    </submittedName>
</protein>
<comment type="caution">
    <text evidence="2">The sequence shown here is derived from an EMBL/GenBank/DDBJ whole genome shotgun (WGS) entry which is preliminary data.</text>
</comment>
<reference evidence="2 3" key="1">
    <citation type="journal article" date="2015" name="PLoS Pathog.">
        <title>Leptomonas seymouri: Adaptations to the Dixenous Life Cycle Analyzed by Genome Sequencing, Transcriptome Profiling and Co-infection with Leishmania donovani.</title>
        <authorList>
            <person name="Kraeva N."/>
            <person name="Butenko A."/>
            <person name="Hlavacova J."/>
            <person name="Kostygov A."/>
            <person name="Myskova J."/>
            <person name="Grybchuk D."/>
            <person name="Lestinova T."/>
            <person name="Votypka J."/>
            <person name="Volf P."/>
            <person name="Opperdoes F."/>
            <person name="Flegontov P."/>
            <person name="Lukes J."/>
            <person name="Yurchenko V."/>
        </authorList>
    </citation>
    <scope>NUCLEOTIDE SEQUENCE [LARGE SCALE GENOMIC DNA]</scope>
    <source>
        <strain evidence="2 3">ATCC 30220</strain>
    </source>
</reference>
<sequence length="135" mass="14688">MWGYKRCGAYRANPNGLPYKGFPSSGIHDTMNAAAAFSIISIFMTLVATISTILLVFKCISKMIPGVLSIVAFLTTLIVWACQAGVYHRNYDVVTAGGVRLQADIRSGFNYAGSFGLFVTAWCLQTIVMVLVFFA</sequence>
<dbReference type="PANTHER" id="PTHR33297:SF4">
    <property type="entry name" value="AMASTIN"/>
    <property type="match status" value="1"/>
</dbReference>
<dbReference type="EMBL" id="LJSK01001093">
    <property type="protein sequence ID" value="KPI82414.1"/>
    <property type="molecule type" value="Genomic_DNA"/>
</dbReference>
<evidence type="ECO:0000313" key="2">
    <source>
        <dbReference type="EMBL" id="KPI82414.1"/>
    </source>
</evidence>
<dbReference type="InterPro" id="IPR009944">
    <property type="entry name" value="Amastin"/>
</dbReference>
<proteinExistence type="predicted"/>
<keyword evidence="1" id="KW-1133">Transmembrane helix</keyword>
<dbReference type="OMA" id="CISKMIP"/>
<accession>A0A0N1I0E5</accession>
<dbReference type="Pfam" id="PF07344">
    <property type="entry name" value="Amastin"/>
    <property type="match status" value="1"/>
</dbReference>
<dbReference type="Gene3D" id="1.20.140.150">
    <property type="match status" value="1"/>
</dbReference>
<dbReference type="AlphaFoldDB" id="A0A0N1I0E5"/>
<dbReference type="OrthoDB" id="274173at2759"/>
<name>A0A0N1I0E5_LEPSE</name>
<dbReference type="Proteomes" id="UP000038009">
    <property type="component" value="Unassembled WGS sequence"/>
</dbReference>
<organism evidence="2 3">
    <name type="scientific">Leptomonas seymouri</name>
    <dbReference type="NCBI Taxonomy" id="5684"/>
    <lineage>
        <taxon>Eukaryota</taxon>
        <taxon>Discoba</taxon>
        <taxon>Euglenozoa</taxon>
        <taxon>Kinetoplastea</taxon>
        <taxon>Metakinetoplastina</taxon>
        <taxon>Trypanosomatida</taxon>
        <taxon>Trypanosomatidae</taxon>
        <taxon>Leishmaniinae</taxon>
        <taxon>Leptomonas</taxon>
    </lineage>
</organism>
<feature type="transmembrane region" description="Helical" evidence="1">
    <location>
        <begin position="108"/>
        <end position="134"/>
    </location>
</feature>
<keyword evidence="1" id="KW-0812">Transmembrane</keyword>